<evidence type="ECO:0000256" key="1">
    <source>
        <dbReference type="SAM" id="MobiDB-lite"/>
    </source>
</evidence>
<protein>
    <recommendedName>
        <fullName evidence="5">Transmembrane protein</fullName>
    </recommendedName>
</protein>
<dbReference type="Proteomes" id="UP001165065">
    <property type="component" value="Unassembled WGS sequence"/>
</dbReference>
<feature type="region of interest" description="Disordered" evidence="1">
    <location>
        <begin position="339"/>
        <end position="362"/>
    </location>
</feature>
<feature type="transmembrane region" description="Helical" evidence="2">
    <location>
        <begin position="89"/>
        <end position="112"/>
    </location>
</feature>
<keyword evidence="2" id="KW-0812">Transmembrane</keyword>
<evidence type="ECO:0008006" key="5">
    <source>
        <dbReference type="Google" id="ProtNLM"/>
    </source>
</evidence>
<accession>A0A9W7GP15</accession>
<feature type="transmembrane region" description="Helical" evidence="2">
    <location>
        <begin position="58"/>
        <end position="77"/>
    </location>
</feature>
<evidence type="ECO:0000313" key="3">
    <source>
        <dbReference type="EMBL" id="GMI47493.1"/>
    </source>
</evidence>
<keyword evidence="2" id="KW-0472">Membrane</keyword>
<name>A0A9W7GP15_9STRA</name>
<feature type="transmembrane region" description="Helical" evidence="2">
    <location>
        <begin position="24"/>
        <end position="46"/>
    </location>
</feature>
<comment type="caution">
    <text evidence="3">The sequence shown here is derived from an EMBL/GenBank/DDBJ whole genome shotgun (WGS) entry which is preliminary data.</text>
</comment>
<dbReference type="AlphaFoldDB" id="A0A9W7GP15"/>
<gene>
    <name evidence="3" type="ORF">TrCOL_g9667</name>
</gene>
<dbReference type="EMBL" id="BRYA01000346">
    <property type="protein sequence ID" value="GMI47493.1"/>
    <property type="molecule type" value="Genomic_DNA"/>
</dbReference>
<sequence length="362" mass="40464">MGANGEDPRRLNFIGLDANGQERVLFLTFAVICWSCFCKAVQFGFFRAHYNEAKVIKFWFPFSILLMVYDNFVMALGDTISNKDAVAKSVFVLHPFIVPSVLMTTFEITYLVHKRRSVKFCGIQFDEGRRVKTTYKSWLLRNFVGIIAGCLIGIGVVVNFDLVHIRHIDPEAGNVSWLELFESEKTIEEDVHKVLGVLPTALLILANFYFAAVMWRYGSNSSMIIHSSYLNPWVSQLVGTIGLVAGQFPKEDFKITSNAGEALLVITIIFLMHEVDKDMNAANEFVDFLDAIEDKTNSADENAQIAASMRSANDPPKTPTLSKSMFWGFGSNDKIPDLDKDGQRGGQGGGEIVEMSSIEVRL</sequence>
<evidence type="ECO:0000256" key="2">
    <source>
        <dbReference type="SAM" id="Phobius"/>
    </source>
</evidence>
<organism evidence="3 4">
    <name type="scientific">Triparma columacea</name>
    <dbReference type="NCBI Taxonomy" id="722753"/>
    <lineage>
        <taxon>Eukaryota</taxon>
        <taxon>Sar</taxon>
        <taxon>Stramenopiles</taxon>
        <taxon>Ochrophyta</taxon>
        <taxon>Bolidophyceae</taxon>
        <taxon>Parmales</taxon>
        <taxon>Triparmaceae</taxon>
        <taxon>Triparma</taxon>
    </lineage>
</organism>
<dbReference type="OrthoDB" id="196644at2759"/>
<keyword evidence="4" id="KW-1185">Reference proteome</keyword>
<keyword evidence="2" id="KW-1133">Transmembrane helix</keyword>
<evidence type="ECO:0000313" key="4">
    <source>
        <dbReference type="Proteomes" id="UP001165065"/>
    </source>
</evidence>
<feature type="transmembrane region" description="Helical" evidence="2">
    <location>
        <begin position="139"/>
        <end position="160"/>
    </location>
</feature>
<proteinExistence type="predicted"/>
<feature type="transmembrane region" description="Helical" evidence="2">
    <location>
        <begin position="194"/>
        <end position="217"/>
    </location>
</feature>
<reference evidence="4" key="1">
    <citation type="journal article" date="2023" name="Commun. Biol.">
        <title>Genome analysis of Parmales, the sister group of diatoms, reveals the evolutionary specialization of diatoms from phago-mixotrophs to photoautotrophs.</title>
        <authorList>
            <person name="Ban H."/>
            <person name="Sato S."/>
            <person name="Yoshikawa S."/>
            <person name="Yamada K."/>
            <person name="Nakamura Y."/>
            <person name="Ichinomiya M."/>
            <person name="Sato N."/>
            <person name="Blanc-Mathieu R."/>
            <person name="Endo H."/>
            <person name="Kuwata A."/>
            <person name="Ogata H."/>
        </authorList>
    </citation>
    <scope>NUCLEOTIDE SEQUENCE [LARGE SCALE GENOMIC DNA]</scope>
</reference>